<dbReference type="GO" id="GO:0005524">
    <property type="term" value="F:ATP binding"/>
    <property type="evidence" value="ECO:0007669"/>
    <property type="project" value="UniProtKB-KW"/>
</dbReference>
<feature type="transmembrane region" description="Helical" evidence="9">
    <location>
        <begin position="527"/>
        <end position="552"/>
    </location>
</feature>
<dbReference type="SUPFAM" id="SSF90123">
    <property type="entry name" value="ABC transporter transmembrane region"/>
    <property type="match status" value="1"/>
</dbReference>
<keyword evidence="8 9" id="KW-0472">Membrane</keyword>
<dbReference type="Pfam" id="PF13516">
    <property type="entry name" value="LRR_6"/>
    <property type="match status" value="11"/>
</dbReference>
<dbReference type="CDD" id="cd18579">
    <property type="entry name" value="ABC_6TM_ABCC_D1"/>
    <property type="match status" value="1"/>
</dbReference>
<feature type="non-terminal residue" evidence="12">
    <location>
        <position position="1"/>
    </location>
</feature>
<dbReference type="SUPFAM" id="SSF52540">
    <property type="entry name" value="P-loop containing nucleoside triphosphate hydrolases"/>
    <property type="match status" value="1"/>
</dbReference>
<protein>
    <submittedName>
        <fullName evidence="12">Uncharacterized protein</fullName>
    </submittedName>
</protein>
<dbReference type="PANTHER" id="PTHR24223:SF456">
    <property type="entry name" value="MULTIDRUG RESISTANCE-ASSOCIATED PROTEIN LETHAL(2)03659"/>
    <property type="match status" value="1"/>
</dbReference>
<name>A0A816EG01_ADIRI</name>
<keyword evidence="3" id="KW-0813">Transport</keyword>
<keyword evidence="4 9" id="KW-0812">Transmembrane</keyword>
<evidence type="ECO:0000313" key="12">
    <source>
        <dbReference type="EMBL" id="CAF1647072.1"/>
    </source>
</evidence>
<feature type="transmembrane region" description="Helical" evidence="9">
    <location>
        <begin position="670"/>
        <end position="686"/>
    </location>
</feature>
<dbReference type="AlphaFoldDB" id="A0A816EG01"/>
<evidence type="ECO:0000256" key="6">
    <source>
        <dbReference type="ARBA" id="ARBA00022840"/>
    </source>
</evidence>
<organism evidence="12 13">
    <name type="scientific">Adineta ricciae</name>
    <name type="common">Rotifer</name>
    <dbReference type="NCBI Taxonomy" id="249248"/>
    <lineage>
        <taxon>Eukaryota</taxon>
        <taxon>Metazoa</taxon>
        <taxon>Spiralia</taxon>
        <taxon>Gnathifera</taxon>
        <taxon>Rotifera</taxon>
        <taxon>Eurotatoria</taxon>
        <taxon>Bdelloidea</taxon>
        <taxon>Adinetida</taxon>
        <taxon>Adinetidae</taxon>
        <taxon>Adineta</taxon>
    </lineage>
</organism>
<dbReference type="InterPro" id="IPR032675">
    <property type="entry name" value="LRR_dom_sf"/>
</dbReference>
<proteinExistence type="inferred from homology"/>
<evidence type="ECO:0000313" key="13">
    <source>
        <dbReference type="Proteomes" id="UP000663828"/>
    </source>
</evidence>
<dbReference type="SUPFAM" id="SSF52047">
    <property type="entry name" value="RNI-like"/>
    <property type="match status" value="2"/>
</dbReference>
<keyword evidence="7 9" id="KW-1133">Transmembrane helix</keyword>
<accession>A0A816EG01</accession>
<dbReference type="InterPro" id="IPR011527">
    <property type="entry name" value="ABC1_TM_dom"/>
</dbReference>
<dbReference type="SMART" id="SM00368">
    <property type="entry name" value="LRR_RI"/>
    <property type="match status" value="12"/>
</dbReference>
<keyword evidence="5" id="KW-0547">Nucleotide-binding</keyword>
<dbReference type="Gene3D" id="3.80.10.10">
    <property type="entry name" value="Ribonuclease Inhibitor"/>
    <property type="match status" value="5"/>
</dbReference>
<evidence type="ECO:0000256" key="3">
    <source>
        <dbReference type="ARBA" id="ARBA00022448"/>
    </source>
</evidence>
<evidence type="ECO:0000259" key="11">
    <source>
        <dbReference type="PROSITE" id="PS50929"/>
    </source>
</evidence>
<evidence type="ECO:0000259" key="10">
    <source>
        <dbReference type="PROSITE" id="PS50181"/>
    </source>
</evidence>
<evidence type="ECO:0000256" key="7">
    <source>
        <dbReference type="ARBA" id="ARBA00022989"/>
    </source>
</evidence>
<dbReference type="EMBL" id="CAJNOR010009679">
    <property type="protein sequence ID" value="CAF1647072.1"/>
    <property type="molecule type" value="Genomic_DNA"/>
</dbReference>
<evidence type="ECO:0000256" key="1">
    <source>
        <dbReference type="ARBA" id="ARBA00004141"/>
    </source>
</evidence>
<feature type="domain" description="F-box" evidence="10">
    <location>
        <begin position="1"/>
        <end position="48"/>
    </location>
</feature>
<dbReference type="InterPro" id="IPR003439">
    <property type="entry name" value="ABC_transporter-like_ATP-bd"/>
</dbReference>
<feature type="transmembrane region" description="Helical" evidence="9">
    <location>
        <begin position="643"/>
        <end position="664"/>
    </location>
</feature>
<sequence length="963" mass="108551">MRTLVTLPVELVYRIFDHESDFTLLCSMNDVCQRLNQILHTYPRYLTLTILDLTGNQIGVQGAQYLANALQMNTTITKVNLCNNEIESKELEHISKALRTNKTLLTLDLGKNKIRNCGIQNIADALQKNTVEFKHVSENLIVCVLCLTQTLTTLNLHSNQIGNIGVQYLSNALRMNITLSALNLSCNRISNRGSRYLEDALRENKTLIMLNLSSNHIGAQGVFYLMNGVRRNTTLETLNLWNNTIQDKGAQYIGNTLQINMTLTTLNVGRNWFGFGAAQYIGNALKTNMALTTLDISGNYVTDEGIQHISDGLSTNQTLATLDLARNDIDTLGAQHLSEALQANMTLTELILNENHIGPEGARHLGQVLRTNKTLKILDLYRNQIENQGTQYLADALQANTTLNILNVSYNRIGDRGAQYFADALRVNTTLTALILSANPIGAPDKERQSSRLDWVESSYTRWIQLPFFAWITPILSLSNKHTLVENDLNDLSINDKCSVLLNRMSPYSFQWKGTWHALTRTFGKDYMISILLVFPLVMAHVAQPLLIRQLILYIKGRIAYQVYMAYLLAFALFISTIIQAIVSQQIFFQNSRVGMRIRNTMSSTIYRHLLTINISALYQTTAAQLVNLVANDVGKFEELSTFVHGILLVPLEALITFAFLWWYIGLPTLFGYSVLLLMIPIQLIFSRQFSRYRKTTMSCTDRRVQTINELINGCQIIKMYNWEKAMEQRVRETRQHELSHIYKASCLRALNTALAFTTLPLISLATFGGSWLMGRTLLSEDIFTALAFFVLVRAPVTITMPSLIEKFSESRVSARRIDQFMQLNVLIPKREKAENEEHVIIMEDASFSWKDAPSLFSLNMKIKNGNLVGVKGMTGSGKSTLFAAILGEINLVSGKLRLHVNSISYAPQIPWIFADTIRANILLGKTMDEQRYKSIIKACCLDIDLENFGEVGDLLMIGDKGV</sequence>
<comment type="subcellular location">
    <subcellularLocation>
        <location evidence="1">Membrane</location>
        <topology evidence="1">Multi-pass membrane protein</topology>
    </subcellularLocation>
</comment>
<feature type="transmembrane region" description="Helical" evidence="9">
    <location>
        <begin position="564"/>
        <end position="589"/>
    </location>
</feature>
<evidence type="ECO:0000256" key="8">
    <source>
        <dbReference type="ARBA" id="ARBA00023136"/>
    </source>
</evidence>
<dbReference type="PANTHER" id="PTHR24223">
    <property type="entry name" value="ATP-BINDING CASSETTE SUB-FAMILY C"/>
    <property type="match status" value="1"/>
</dbReference>
<dbReference type="Pfam" id="PF00005">
    <property type="entry name" value="ABC_tran"/>
    <property type="match status" value="1"/>
</dbReference>
<dbReference type="Pfam" id="PF00664">
    <property type="entry name" value="ABC_membrane"/>
    <property type="match status" value="1"/>
</dbReference>
<keyword evidence="6" id="KW-0067">ATP-binding</keyword>
<keyword evidence="13" id="KW-1185">Reference proteome</keyword>
<dbReference type="PROSITE" id="PS50929">
    <property type="entry name" value="ABC_TM1F"/>
    <property type="match status" value="1"/>
</dbReference>
<feature type="domain" description="ABC transmembrane type-1" evidence="11">
    <location>
        <begin position="529"/>
        <end position="804"/>
    </location>
</feature>
<dbReference type="Gene3D" id="3.40.50.300">
    <property type="entry name" value="P-loop containing nucleotide triphosphate hydrolases"/>
    <property type="match status" value="1"/>
</dbReference>
<dbReference type="PROSITE" id="PS50181">
    <property type="entry name" value="FBOX"/>
    <property type="match status" value="1"/>
</dbReference>
<comment type="similarity">
    <text evidence="2">Belongs to the ABC transporter superfamily. ABCC family. Conjugate transporter (TC 3.A.1.208) subfamily.</text>
</comment>
<dbReference type="GO" id="GO:0140359">
    <property type="term" value="F:ABC-type transporter activity"/>
    <property type="evidence" value="ECO:0007669"/>
    <property type="project" value="InterPro"/>
</dbReference>
<dbReference type="InterPro" id="IPR001810">
    <property type="entry name" value="F-box_dom"/>
</dbReference>
<feature type="transmembrane region" description="Helical" evidence="9">
    <location>
        <begin position="609"/>
        <end position="631"/>
    </location>
</feature>
<evidence type="ECO:0000256" key="9">
    <source>
        <dbReference type="SAM" id="Phobius"/>
    </source>
</evidence>
<reference evidence="12" key="1">
    <citation type="submission" date="2021-02" db="EMBL/GenBank/DDBJ databases">
        <authorList>
            <person name="Nowell W R."/>
        </authorList>
    </citation>
    <scope>NUCLEOTIDE SEQUENCE</scope>
</reference>
<dbReference type="Gene3D" id="1.20.1560.10">
    <property type="entry name" value="ABC transporter type 1, transmembrane domain"/>
    <property type="match status" value="1"/>
</dbReference>
<gene>
    <name evidence="12" type="ORF">XAT740_LOCUS54306</name>
</gene>
<evidence type="ECO:0000256" key="2">
    <source>
        <dbReference type="ARBA" id="ARBA00009726"/>
    </source>
</evidence>
<dbReference type="FunFam" id="1.20.1560.10:FF:000006">
    <property type="entry name" value="ATP-binding cassette, sub-family C (CFTR/MRP), member 9"/>
    <property type="match status" value="1"/>
</dbReference>
<evidence type="ECO:0000256" key="5">
    <source>
        <dbReference type="ARBA" id="ARBA00022741"/>
    </source>
</evidence>
<evidence type="ECO:0000256" key="4">
    <source>
        <dbReference type="ARBA" id="ARBA00022692"/>
    </source>
</evidence>
<dbReference type="InterPro" id="IPR027417">
    <property type="entry name" value="P-loop_NTPase"/>
</dbReference>
<dbReference type="GO" id="GO:0016887">
    <property type="term" value="F:ATP hydrolysis activity"/>
    <property type="evidence" value="ECO:0007669"/>
    <property type="project" value="InterPro"/>
</dbReference>
<dbReference type="InterPro" id="IPR044746">
    <property type="entry name" value="ABCC_6TM_D1"/>
</dbReference>
<feature type="non-terminal residue" evidence="12">
    <location>
        <position position="963"/>
    </location>
</feature>
<dbReference type="Proteomes" id="UP000663828">
    <property type="component" value="Unassembled WGS sequence"/>
</dbReference>
<feature type="transmembrane region" description="Helical" evidence="9">
    <location>
        <begin position="786"/>
        <end position="805"/>
    </location>
</feature>
<feature type="transmembrane region" description="Helical" evidence="9">
    <location>
        <begin position="754"/>
        <end position="774"/>
    </location>
</feature>
<comment type="caution">
    <text evidence="12">The sequence shown here is derived from an EMBL/GenBank/DDBJ whole genome shotgun (WGS) entry which is preliminary data.</text>
</comment>
<dbReference type="InterPro" id="IPR036640">
    <property type="entry name" value="ABC1_TM_sf"/>
</dbReference>
<dbReference type="GO" id="GO:0016020">
    <property type="term" value="C:membrane"/>
    <property type="evidence" value="ECO:0007669"/>
    <property type="project" value="UniProtKB-SubCell"/>
</dbReference>
<dbReference type="InterPro" id="IPR001611">
    <property type="entry name" value="Leu-rich_rpt"/>
</dbReference>
<dbReference type="InterPro" id="IPR050173">
    <property type="entry name" value="ABC_transporter_C-like"/>
</dbReference>